<dbReference type="STRING" id="1391653.AKJ08_2898"/>
<evidence type="ECO:0000259" key="6">
    <source>
        <dbReference type="Pfam" id="PF04542"/>
    </source>
</evidence>
<evidence type="ECO:0000313" key="9">
    <source>
        <dbReference type="Proteomes" id="UP000055590"/>
    </source>
</evidence>
<dbReference type="InterPro" id="IPR013324">
    <property type="entry name" value="RNA_pol_sigma_r3/r4-like"/>
</dbReference>
<dbReference type="OrthoDB" id="9780326at2"/>
<dbReference type="Pfam" id="PF08281">
    <property type="entry name" value="Sigma70_r4_2"/>
    <property type="match status" value="1"/>
</dbReference>
<sequence>MSKPSANLAAQAPEVTDDALVTRFQDGQDRLAFDELVRRHRNRVYALALRMMKNEDEALEIVQDTFLQVFRKLPEFRGESLFGSWVHRIAANFALMKLRRKKLVDQFEAPLETETEDGMFSSDGRWEVYPTGMWGRRADDLALDAELREKLVAAVEKLPEAHRAVFMLRDFDGLSYNEIADALETSVPAVKSRLHRARLALREDLALYFEGREA</sequence>
<dbReference type="CDD" id="cd06171">
    <property type="entry name" value="Sigma70_r4"/>
    <property type="match status" value="1"/>
</dbReference>
<evidence type="ECO:0000256" key="1">
    <source>
        <dbReference type="ARBA" id="ARBA00010641"/>
    </source>
</evidence>
<gene>
    <name evidence="8" type="ORF">AKJ08_2898</name>
</gene>
<keyword evidence="9" id="KW-1185">Reference proteome</keyword>
<dbReference type="InterPro" id="IPR013249">
    <property type="entry name" value="RNA_pol_sigma70_r4_t2"/>
</dbReference>
<feature type="domain" description="RNA polymerase sigma-70 region 2" evidence="6">
    <location>
        <begin position="36"/>
        <end position="102"/>
    </location>
</feature>
<feature type="domain" description="RNA polymerase sigma factor 70 region 4 type 2" evidence="7">
    <location>
        <begin position="149"/>
        <end position="201"/>
    </location>
</feature>
<accession>A0A0K1PGG6</accession>
<dbReference type="Pfam" id="PF04542">
    <property type="entry name" value="Sigma70_r2"/>
    <property type="match status" value="1"/>
</dbReference>
<dbReference type="InterPro" id="IPR014284">
    <property type="entry name" value="RNA_pol_sigma-70_dom"/>
</dbReference>
<protein>
    <submittedName>
        <fullName evidence="8">RNA polymerase sigma-54 factor RpoN</fullName>
    </submittedName>
</protein>
<dbReference type="Gene3D" id="1.10.10.10">
    <property type="entry name" value="Winged helix-like DNA-binding domain superfamily/Winged helix DNA-binding domain"/>
    <property type="match status" value="1"/>
</dbReference>
<comment type="similarity">
    <text evidence="1">Belongs to the sigma-70 factor family. ECF subfamily.</text>
</comment>
<dbReference type="InterPro" id="IPR013325">
    <property type="entry name" value="RNA_pol_sigma_r2"/>
</dbReference>
<dbReference type="GO" id="GO:0016987">
    <property type="term" value="F:sigma factor activity"/>
    <property type="evidence" value="ECO:0007669"/>
    <property type="project" value="UniProtKB-KW"/>
</dbReference>
<dbReference type="NCBIfam" id="TIGR02937">
    <property type="entry name" value="sigma70-ECF"/>
    <property type="match status" value="1"/>
</dbReference>
<evidence type="ECO:0000256" key="5">
    <source>
        <dbReference type="ARBA" id="ARBA00023163"/>
    </source>
</evidence>
<dbReference type="KEGG" id="vin:AKJ08_2898"/>
<dbReference type="PANTHER" id="PTHR43133:SF8">
    <property type="entry name" value="RNA POLYMERASE SIGMA FACTOR HI_1459-RELATED"/>
    <property type="match status" value="1"/>
</dbReference>
<dbReference type="SUPFAM" id="SSF88659">
    <property type="entry name" value="Sigma3 and sigma4 domains of RNA polymerase sigma factors"/>
    <property type="match status" value="1"/>
</dbReference>
<keyword evidence="4" id="KW-0238">DNA-binding</keyword>
<dbReference type="GO" id="GO:0006352">
    <property type="term" value="P:DNA-templated transcription initiation"/>
    <property type="evidence" value="ECO:0007669"/>
    <property type="project" value="InterPro"/>
</dbReference>
<evidence type="ECO:0000256" key="2">
    <source>
        <dbReference type="ARBA" id="ARBA00023015"/>
    </source>
</evidence>
<keyword evidence="3" id="KW-0731">Sigma factor</keyword>
<evidence type="ECO:0000256" key="3">
    <source>
        <dbReference type="ARBA" id="ARBA00023082"/>
    </source>
</evidence>
<keyword evidence="2" id="KW-0805">Transcription regulation</keyword>
<dbReference type="EMBL" id="CP012332">
    <property type="protein sequence ID" value="AKU92511.1"/>
    <property type="molecule type" value="Genomic_DNA"/>
</dbReference>
<dbReference type="Gene3D" id="1.10.1740.10">
    <property type="match status" value="1"/>
</dbReference>
<organism evidence="8 9">
    <name type="scientific">Vulgatibacter incomptus</name>
    <dbReference type="NCBI Taxonomy" id="1391653"/>
    <lineage>
        <taxon>Bacteria</taxon>
        <taxon>Pseudomonadati</taxon>
        <taxon>Myxococcota</taxon>
        <taxon>Myxococcia</taxon>
        <taxon>Myxococcales</taxon>
        <taxon>Cystobacterineae</taxon>
        <taxon>Vulgatibacteraceae</taxon>
        <taxon>Vulgatibacter</taxon>
    </lineage>
</organism>
<dbReference type="InterPro" id="IPR036388">
    <property type="entry name" value="WH-like_DNA-bd_sf"/>
</dbReference>
<dbReference type="RefSeq" id="WP_050726668.1">
    <property type="nucleotide sequence ID" value="NZ_CP012332.1"/>
</dbReference>
<dbReference type="GO" id="GO:0003677">
    <property type="term" value="F:DNA binding"/>
    <property type="evidence" value="ECO:0007669"/>
    <property type="project" value="UniProtKB-KW"/>
</dbReference>
<keyword evidence="5" id="KW-0804">Transcription</keyword>
<evidence type="ECO:0000259" key="7">
    <source>
        <dbReference type="Pfam" id="PF08281"/>
    </source>
</evidence>
<dbReference type="PANTHER" id="PTHR43133">
    <property type="entry name" value="RNA POLYMERASE ECF-TYPE SIGMA FACTO"/>
    <property type="match status" value="1"/>
</dbReference>
<dbReference type="AlphaFoldDB" id="A0A0K1PGG6"/>
<dbReference type="InterPro" id="IPR039425">
    <property type="entry name" value="RNA_pol_sigma-70-like"/>
</dbReference>
<proteinExistence type="inferred from homology"/>
<name>A0A0K1PGG6_9BACT</name>
<dbReference type="Proteomes" id="UP000055590">
    <property type="component" value="Chromosome"/>
</dbReference>
<evidence type="ECO:0000256" key="4">
    <source>
        <dbReference type="ARBA" id="ARBA00023125"/>
    </source>
</evidence>
<dbReference type="SUPFAM" id="SSF88946">
    <property type="entry name" value="Sigma2 domain of RNA polymerase sigma factors"/>
    <property type="match status" value="1"/>
</dbReference>
<reference evidence="8 9" key="1">
    <citation type="submission" date="2015-08" db="EMBL/GenBank/DDBJ databases">
        <authorList>
            <person name="Babu N.S."/>
            <person name="Beckwith C.J."/>
            <person name="Beseler K.G."/>
            <person name="Brison A."/>
            <person name="Carone J.V."/>
            <person name="Caskin T.P."/>
            <person name="Diamond M."/>
            <person name="Durham M.E."/>
            <person name="Foxe J.M."/>
            <person name="Go M."/>
            <person name="Henderson B.A."/>
            <person name="Jones I.B."/>
            <person name="McGettigan J.A."/>
            <person name="Micheletti S.J."/>
            <person name="Nasrallah M.E."/>
            <person name="Ortiz D."/>
            <person name="Piller C.R."/>
            <person name="Privatt S.R."/>
            <person name="Schneider S.L."/>
            <person name="Sharp S."/>
            <person name="Smith T.C."/>
            <person name="Stanton J.D."/>
            <person name="Ullery H.E."/>
            <person name="Wilson R.J."/>
            <person name="Serrano M.G."/>
            <person name="Buck G."/>
            <person name="Lee V."/>
            <person name="Wang Y."/>
            <person name="Carvalho R."/>
            <person name="Voegtly L."/>
            <person name="Shi R."/>
            <person name="Duckworth R."/>
            <person name="Johnson A."/>
            <person name="Loviza R."/>
            <person name="Walstead R."/>
            <person name="Shah Z."/>
            <person name="Kiflezghi M."/>
            <person name="Wade K."/>
            <person name="Ball S.L."/>
            <person name="Bradley K.W."/>
            <person name="Asai D.J."/>
            <person name="Bowman C.A."/>
            <person name="Russell D.A."/>
            <person name="Pope W.H."/>
            <person name="Jacobs-Sera D."/>
            <person name="Hendrix R.W."/>
            <person name="Hatfull G.F."/>
        </authorList>
    </citation>
    <scope>NUCLEOTIDE SEQUENCE [LARGE SCALE GENOMIC DNA]</scope>
    <source>
        <strain evidence="8 9">DSM 27710</strain>
    </source>
</reference>
<dbReference type="InterPro" id="IPR007627">
    <property type="entry name" value="RNA_pol_sigma70_r2"/>
</dbReference>
<evidence type="ECO:0000313" key="8">
    <source>
        <dbReference type="EMBL" id="AKU92511.1"/>
    </source>
</evidence>